<gene>
    <name evidence="1" type="ORF">ATO12_12770</name>
</gene>
<protein>
    <submittedName>
        <fullName evidence="1">Uncharacterized protein</fullName>
    </submittedName>
</protein>
<organism evidence="1 2">
    <name type="scientific">Aquimarina atlantica</name>
    <dbReference type="NCBI Taxonomy" id="1317122"/>
    <lineage>
        <taxon>Bacteria</taxon>
        <taxon>Pseudomonadati</taxon>
        <taxon>Bacteroidota</taxon>
        <taxon>Flavobacteriia</taxon>
        <taxon>Flavobacteriales</taxon>
        <taxon>Flavobacteriaceae</taxon>
        <taxon>Aquimarina</taxon>
    </lineage>
</organism>
<dbReference type="InterPro" id="IPR058238">
    <property type="entry name" value="Lant_leader_dom"/>
</dbReference>
<proteinExistence type="predicted"/>
<dbReference type="AlphaFoldDB" id="A0A023BYB7"/>
<dbReference type="eggNOG" id="ENOG50300DR">
    <property type="taxonomic scope" value="Bacteria"/>
</dbReference>
<reference evidence="1 2" key="1">
    <citation type="submission" date="2014-04" db="EMBL/GenBank/DDBJ databases">
        <title>Aquimarina sp. 22II-S11-z7 Genome Sequencing.</title>
        <authorList>
            <person name="Lai Q."/>
        </authorList>
    </citation>
    <scope>NUCLEOTIDE SEQUENCE [LARGE SCALE GENOMIC DNA]</scope>
    <source>
        <strain evidence="1 2">22II-S11-z7</strain>
    </source>
</reference>
<dbReference type="NCBIfam" id="NF038153">
    <property type="entry name" value="lant_leader_L1a"/>
    <property type="match status" value="1"/>
</dbReference>
<name>A0A023BYB7_9FLAO</name>
<sequence length="78" mass="8831">MYLSFEKNFINDFFMIVLFLNLKVNIMKKQKLTSKLTLSKQVITKLQSSSIRGGGTQICSNTNAGYGCPQRQTKFCDA</sequence>
<comment type="caution">
    <text evidence="1">The sequence shown here is derived from an EMBL/GenBank/DDBJ whole genome shotgun (WGS) entry which is preliminary data.</text>
</comment>
<dbReference type="EMBL" id="AQRA01000003">
    <property type="protein sequence ID" value="EZH74633.1"/>
    <property type="molecule type" value="Genomic_DNA"/>
</dbReference>
<dbReference type="STRING" id="1317122.ATO12_12770"/>
<dbReference type="Proteomes" id="UP000023541">
    <property type="component" value="Unassembled WGS sequence"/>
</dbReference>
<evidence type="ECO:0000313" key="2">
    <source>
        <dbReference type="Proteomes" id="UP000023541"/>
    </source>
</evidence>
<evidence type="ECO:0000313" key="1">
    <source>
        <dbReference type="EMBL" id="EZH74633.1"/>
    </source>
</evidence>
<keyword evidence="2" id="KW-1185">Reference proteome</keyword>
<accession>A0A023BYB7</accession>